<feature type="transmembrane region" description="Helical" evidence="2">
    <location>
        <begin position="22"/>
        <end position="44"/>
    </location>
</feature>
<evidence type="ECO:0000313" key="3">
    <source>
        <dbReference type="EMBL" id="MDV5825164.1"/>
    </source>
</evidence>
<evidence type="ECO:0000313" key="4">
    <source>
        <dbReference type="Proteomes" id="UP001185984"/>
    </source>
</evidence>
<feature type="region of interest" description="Disordered" evidence="1">
    <location>
        <begin position="53"/>
        <end position="75"/>
    </location>
</feature>
<evidence type="ECO:0000256" key="2">
    <source>
        <dbReference type="SAM" id="Phobius"/>
    </source>
</evidence>
<keyword evidence="2" id="KW-0472">Membrane</keyword>
<keyword evidence="2" id="KW-1133">Transmembrane helix</keyword>
<evidence type="ECO:0000256" key="1">
    <source>
        <dbReference type="SAM" id="MobiDB-lite"/>
    </source>
</evidence>
<reference evidence="4" key="1">
    <citation type="journal article" date="2022" name="J Environ Chem Eng">
        <title>Biodegradation of petroleum oil using a constructed nonpathogenic and heavy metal-tolerant bacterial consortium isolated from marine sponges.</title>
        <authorList>
            <person name="Dechsakulwatana C."/>
            <person name="Rungsihiranrut A."/>
            <person name="Muangchinda C."/>
            <person name="Ningthoujam R."/>
            <person name="Klankeo P."/>
            <person name="Pinyakong O."/>
        </authorList>
    </citation>
    <scope>NUCLEOTIDE SEQUENCE [LARGE SCALE GENOMIC DNA]</scope>
    <source>
        <strain evidence="4">MO2-4</strain>
    </source>
</reference>
<name>A0ABU4A069_9SPHN</name>
<protein>
    <submittedName>
        <fullName evidence="3">Uncharacterized protein</fullName>
    </submittedName>
</protein>
<dbReference type="Proteomes" id="UP001185984">
    <property type="component" value="Unassembled WGS sequence"/>
</dbReference>
<comment type="caution">
    <text evidence="3">The sequence shown here is derived from an EMBL/GenBank/DDBJ whole genome shotgun (WGS) entry which is preliminary data.</text>
</comment>
<gene>
    <name evidence="3" type="ORF">O0R41_16280</name>
</gene>
<keyword evidence="2" id="KW-0812">Transmembrane</keyword>
<accession>A0ABU4A069</accession>
<dbReference type="EMBL" id="JAPTHD010000008">
    <property type="protein sequence ID" value="MDV5825164.1"/>
    <property type="molecule type" value="Genomic_DNA"/>
</dbReference>
<keyword evidence="4" id="KW-1185">Reference proteome</keyword>
<organism evidence="3 4">
    <name type="scientific">Sphingobium naphthae</name>
    <dbReference type="NCBI Taxonomy" id="1886786"/>
    <lineage>
        <taxon>Bacteria</taxon>
        <taxon>Pseudomonadati</taxon>
        <taxon>Pseudomonadota</taxon>
        <taxon>Alphaproteobacteria</taxon>
        <taxon>Sphingomonadales</taxon>
        <taxon>Sphingomonadaceae</taxon>
        <taxon>Sphingobium</taxon>
    </lineage>
</organism>
<proteinExistence type="predicted"/>
<sequence>MNDGGGVDAGAPTVAPARRRSILPLLILALLAFALGVALTVWAWPQIERRWGGTQGQKTALPAPRPGLPAATPRPLTANTAQMLDGRVVQLEERLTRITVEAQAASANAARAEGLLVAFAARRALDNGGPLGYVEGQLRLRFGQAQPRAVATIINAAREPVTLADLRAGLAEIGDVVITPPAGASWWDALEHEARELVTIRKASTPSPRPEAAYDRAMRYIDGGRVSAALAEVEHMPGRAVAEKWVQMARRYMEARRALDLIETAAILEPRTLRSSEGASVTQTSPLAP</sequence>